<feature type="domain" description="SEC7" evidence="2">
    <location>
        <begin position="1033"/>
        <end position="1222"/>
    </location>
</feature>
<feature type="region of interest" description="Disordered" evidence="1">
    <location>
        <begin position="502"/>
        <end position="608"/>
    </location>
</feature>
<dbReference type="GO" id="GO:0005085">
    <property type="term" value="F:guanyl-nucleotide exchange factor activity"/>
    <property type="evidence" value="ECO:0007669"/>
    <property type="project" value="InterPro"/>
</dbReference>
<dbReference type="FunFam" id="1.10.1000.11:FF:000019">
    <property type="entry name" value="Guanine_nucleotide_exchange_factor_in_Golgi_transport_N-terminal/Sec7_domain_containing_protein_-_putative"/>
    <property type="match status" value="1"/>
</dbReference>
<feature type="compositionally biased region" description="Polar residues" evidence="1">
    <location>
        <begin position="557"/>
        <end position="566"/>
    </location>
</feature>
<sequence>MMFSCPSTLAPRMGPEPPAELMYRTLEACRVVLHEVHHHLDSTVANASVRAELRQSVKTAESAVARCERLFTVPPHRRGSSTSGASASTTPLSTLETQGRAGRGQSSVSPVLRQAKGARLTQLTQTSYAEASRRERTTSFRACTSGSPSASARPLSAKEVAVKQSKETVARLPTNAVGLTALQGSNGAEADGVGRAEQHLSNSFLSSGTTSSATQLAENATYPTDSLPFCTALESSVVWGYVLSAIFWKRRKLTEHAITALELLVHVMPVPSDIVTLVVDPAALSYEGTAGGDGASKECRAPCRSGRMYVSVALGAYYALSECILQSFSEPAVQTRALRLITEFITSTPAPPRRSGPGECCAGRKRETTSFRATHCDSDTVDMAALFHGNTAVRVIESCFKVAAGGIRETARHEAFLALRAAVKRIVQAFVTMQTYDEVVGDTDGRAQTHSAFSTDTILDDYKTDVDNNEPYTWIHIVPSESATVRLPDSWRTSLLTLESASTAAAPRSGGQPGGYDATQPQQHEEEHSQIVSSPAAAPSQQIMGHALCTGDENRSASEQLSSAQEPSPKHTVFDEIRRSSAEIGQEGPRISEDGSHLTSTSTRPQLSATAASSTASATSLNVNPLAASLKVSFDPHTFFNNSIDEYLVLDALSTLNTSDGALPSPLKDLLIVLRRMCHCASRPCSGTLTSTNSDVQTRDVGLWVLECVLDGLPVANCEKEHRCTTWVSLAMNACKYELLGCIAKNLAMATPFTLFERAVHLLGMLLRKVHYHMARDLHTLLGAFLLPLMASQYAGFRQKHAVLSMIRQLFAVPHLCVSLFVNYDCNPAFDPGAEYGGMLEMLVEHVVEMTFLDHVDDNGDAYPWLSSDQQQLLRSECVVVIHTLMTSLYRWIAEDPREYAQNLRRNYKKDAQCGQQEEGRGTICSNESTELHWDSWESDEMADPNALHTGSHSTTVAAGGEEDDNESSNSGNSEAHGQNMVLPPDNSASGTAIPHWCKHCSMSYHWKHIHYLLHNKRIAQEAVQSINAGHWKEAKEFLESRGFMASAAPGEAERADPTSAAPGTSSYALFARFLFEYTGISRSAICSIFEKVNQKDGASRMLLQEYLHCFNYRDVPIDVAMRDTTCKFMSWDRPMFEAKVWETVQKCFGNEYAQQNPDSITARDADVMAGVLLFLHSNLHNCLVKNNRMQMLQFVRDTNACLEFPMMEEDLQAIFNRVLNCKWELDMYGRTPQQAERERTLVRLSAKIQMERAAQQRRQSVNNNSFIVNSKKMGVSMSFPSSAAAAASIGAVATASVADTHATPRKDHQIFDTDTAALDDALQSTDESDSILGQSPFRALGAAASTMTPKAEVSQNPNTSIDSNPIQVWMSDDMGLLDKTIPTYTDHKDTLKTKEEQHQAFREVSAMYLQKLESVHRLYCIEDEAYRPQPYIMPCYAEHVRQILLLTYPHVMSCVYMGFRILEEAPMIRKLLDTMQLTYDIAAAFVLNVRDLRPVMEETLQRYLDDERAYRLLPSSRATFVPFLLNLL</sequence>
<protein>
    <recommendedName>
        <fullName evidence="2">SEC7 domain-containing protein</fullName>
    </recommendedName>
</protein>
<feature type="compositionally biased region" description="Low complexity" evidence="1">
    <location>
        <begin position="80"/>
        <end position="95"/>
    </location>
</feature>
<dbReference type="GO" id="GO:0032012">
    <property type="term" value="P:regulation of ARF protein signal transduction"/>
    <property type="evidence" value="ECO:0007669"/>
    <property type="project" value="InterPro"/>
</dbReference>
<feature type="region of interest" description="Disordered" evidence="1">
    <location>
        <begin position="942"/>
        <end position="987"/>
    </location>
</feature>
<dbReference type="SUPFAM" id="SSF48425">
    <property type="entry name" value="Sec7 domain"/>
    <property type="match status" value="1"/>
</dbReference>
<evidence type="ECO:0000259" key="2">
    <source>
        <dbReference type="PROSITE" id="PS50190"/>
    </source>
</evidence>
<comment type="caution">
    <text evidence="3">The sequence shown here is derived from an EMBL/GenBank/DDBJ whole genome shotgun (WGS) entry which is preliminary data.</text>
</comment>
<feature type="compositionally biased region" description="Polar residues" evidence="1">
    <location>
        <begin position="597"/>
        <end position="607"/>
    </location>
</feature>
<dbReference type="InterPro" id="IPR032691">
    <property type="entry name" value="Mon2/Sec7/BIG1-like_HUS"/>
</dbReference>
<dbReference type="InterPro" id="IPR000904">
    <property type="entry name" value="Sec7_dom"/>
</dbReference>
<dbReference type="InterPro" id="IPR023394">
    <property type="entry name" value="Sec7_C_sf"/>
</dbReference>
<feature type="region of interest" description="Disordered" evidence="1">
    <location>
        <begin position="72"/>
        <end position="157"/>
    </location>
</feature>
<organism evidence="3 4">
    <name type="scientific">Leishmania tarentolae</name>
    <name type="common">Sauroleishmania tarentolae</name>
    <dbReference type="NCBI Taxonomy" id="5689"/>
    <lineage>
        <taxon>Eukaryota</taxon>
        <taxon>Discoba</taxon>
        <taxon>Euglenozoa</taxon>
        <taxon>Kinetoplastea</taxon>
        <taxon>Metakinetoplastina</taxon>
        <taxon>Trypanosomatida</taxon>
        <taxon>Trypanosomatidae</taxon>
        <taxon>Leishmaniinae</taxon>
        <taxon>Leishmania</taxon>
        <taxon>lizard Leishmania</taxon>
    </lineage>
</organism>
<gene>
    <name evidence="3" type="ORF">LtaPh_3229300</name>
</gene>
<dbReference type="Pfam" id="PF12783">
    <property type="entry name" value="Sec7-like_HUS"/>
    <property type="match status" value="1"/>
</dbReference>
<name>A0A640KQE9_LEITA</name>
<dbReference type="PANTHER" id="PTHR10663">
    <property type="entry name" value="GUANYL-NUCLEOTIDE EXCHANGE FACTOR"/>
    <property type="match status" value="1"/>
</dbReference>
<feature type="compositionally biased region" description="Basic and acidic residues" evidence="1">
    <location>
        <begin position="568"/>
        <end position="581"/>
    </location>
</feature>
<evidence type="ECO:0000256" key="1">
    <source>
        <dbReference type="SAM" id="MobiDB-lite"/>
    </source>
</evidence>
<proteinExistence type="predicted"/>
<reference evidence="3" key="1">
    <citation type="submission" date="2019-11" db="EMBL/GenBank/DDBJ databases">
        <title>Leishmania tarentolae CDS.</title>
        <authorList>
            <person name="Goto Y."/>
            <person name="Yamagishi J."/>
        </authorList>
    </citation>
    <scope>NUCLEOTIDE SEQUENCE [LARGE SCALE GENOMIC DNA]</scope>
    <source>
        <strain evidence="3">Parrot Tar II</strain>
    </source>
</reference>
<evidence type="ECO:0000313" key="3">
    <source>
        <dbReference type="EMBL" id="GET91618.1"/>
    </source>
</evidence>
<feature type="compositionally biased region" description="Polar residues" evidence="1">
    <location>
        <begin position="139"/>
        <end position="150"/>
    </location>
</feature>
<dbReference type="PANTHER" id="PTHR10663:SF391">
    <property type="entry name" value="SEC7 DOMAIN-CONTAINING PROTEIN"/>
    <property type="match status" value="1"/>
</dbReference>
<accession>A0A640KQE9</accession>
<dbReference type="Gene3D" id="1.10.1000.11">
    <property type="entry name" value="Arf Nucleotide-binding Site Opener,domain 2"/>
    <property type="match status" value="1"/>
</dbReference>
<dbReference type="PROSITE" id="PS50190">
    <property type="entry name" value="SEC7"/>
    <property type="match status" value="1"/>
</dbReference>
<dbReference type="Proteomes" id="UP000419144">
    <property type="component" value="Unassembled WGS sequence"/>
</dbReference>
<dbReference type="InterPro" id="IPR035999">
    <property type="entry name" value="Sec7_dom_sf"/>
</dbReference>
<dbReference type="Pfam" id="PF01369">
    <property type="entry name" value="Sec7"/>
    <property type="match status" value="1"/>
</dbReference>
<dbReference type="EMBL" id="BLBS01000049">
    <property type="protein sequence ID" value="GET91618.1"/>
    <property type="molecule type" value="Genomic_DNA"/>
</dbReference>
<dbReference type="VEuPathDB" id="TriTrypDB:LtaPh_3229300"/>
<dbReference type="OrthoDB" id="430364at2759"/>
<evidence type="ECO:0000313" key="4">
    <source>
        <dbReference type="Proteomes" id="UP000419144"/>
    </source>
</evidence>
<keyword evidence="4" id="KW-1185">Reference proteome</keyword>